<name>A0ABQ4T641_METOR</name>
<gene>
    <name evidence="2" type="ORF">LKMONMHP_1295</name>
</gene>
<dbReference type="RefSeq" id="WP_238310410.1">
    <property type="nucleotide sequence ID" value="NZ_BPQV01000003.1"/>
</dbReference>
<keyword evidence="3" id="KW-1185">Reference proteome</keyword>
<organism evidence="2 3">
    <name type="scientific">Methylobacterium organophilum</name>
    <dbReference type="NCBI Taxonomy" id="410"/>
    <lineage>
        <taxon>Bacteria</taxon>
        <taxon>Pseudomonadati</taxon>
        <taxon>Pseudomonadota</taxon>
        <taxon>Alphaproteobacteria</taxon>
        <taxon>Hyphomicrobiales</taxon>
        <taxon>Methylobacteriaceae</taxon>
        <taxon>Methylobacterium</taxon>
    </lineage>
</organism>
<reference evidence="2" key="2">
    <citation type="submission" date="2021-08" db="EMBL/GenBank/DDBJ databases">
        <authorList>
            <person name="Tani A."/>
            <person name="Ola A."/>
            <person name="Ogura Y."/>
            <person name="Katsura K."/>
            <person name="Hayashi T."/>
        </authorList>
    </citation>
    <scope>NUCLEOTIDE SEQUENCE</scope>
    <source>
        <strain evidence="2">NBRC 15689</strain>
    </source>
</reference>
<feature type="region of interest" description="Disordered" evidence="1">
    <location>
        <begin position="1"/>
        <end position="23"/>
    </location>
</feature>
<proteinExistence type="predicted"/>
<dbReference type="Proteomes" id="UP001055156">
    <property type="component" value="Unassembled WGS sequence"/>
</dbReference>
<sequence>MRFMNGRLNGQRRAHAAERQGSGRSTASFVSRLALVAACTLSVTACVSPKEQRAMDQNQCLGFGFEPGTDAFAQCMMGVTQHREALAQERNLALQHQNMVRFWQNEREWEERRRANLAR</sequence>
<protein>
    <recommendedName>
        <fullName evidence="4">Lipoprotein</fullName>
    </recommendedName>
</protein>
<evidence type="ECO:0000256" key="1">
    <source>
        <dbReference type="SAM" id="MobiDB-lite"/>
    </source>
</evidence>
<reference evidence="2" key="1">
    <citation type="journal article" date="2021" name="Front. Microbiol.">
        <title>Comprehensive Comparative Genomics and Phenotyping of Methylobacterium Species.</title>
        <authorList>
            <person name="Alessa O."/>
            <person name="Ogura Y."/>
            <person name="Fujitani Y."/>
            <person name="Takami H."/>
            <person name="Hayashi T."/>
            <person name="Sahin N."/>
            <person name="Tani A."/>
        </authorList>
    </citation>
    <scope>NUCLEOTIDE SEQUENCE</scope>
    <source>
        <strain evidence="2">NBRC 15689</strain>
    </source>
</reference>
<evidence type="ECO:0000313" key="2">
    <source>
        <dbReference type="EMBL" id="GJE26444.1"/>
    </source>
</evidence>
<evidence type="ECO:0000313" key="3">
    <source>
        <dbReference type="Proteomes" id="UP001055156"/>
    </source>
</evidence>
<accession>A0ABQ4T641</accession>
<evidence type="ECO:0008006" key="4">
    <source>
        <dbReference type="Google" id="ProtNLM"/>
    </source>
</evidence>
<comment type="caution">
    <text evidence="2">The sequence shown here is derived from an EMBL/GenBank/DDBJ whole genome shotgun (WGS) entry which is preliminary data.</text>
</comment>
<dbReference type="EMBL" id="BPQV01000003">
    <property type="protein sequence ID" value="GJE26444.1"/>
    <property type="molecule type" value="Genomic_DNA"/>
</dbReference>